<sequence>MLKTAGSLSNSGTCLHYSQGKATKCVYNLFCVGSHGSQHSEELVPSSDPSSDEDMTTLTFREVARVRFDVDRRVIFGVSRPGQQAARRARDYAQNFGHDPSEPAADPNRGRSSETAAAANTTTATGGRVGRRSGPVSLWAAERELRRVRS</sequence>
<dbReference type="Proteomes" id="UP000054516">
    <property type="component" value="Unassembled WGS sequence"/>
</dbReference>
<reference evidence="2" key="1">
    <citation type="submission" date="2016-03" db="EMBL/GenBank/DDBJ databases">
        <title>Draft genome sequence of Rosellinia necatrix.</title>
        <authorList>
            <person name="Kanematsu S."/>
        </authorList>
    </citation>
    <scope>NUCLEOTIDE SEQUENCE [LARGE SCALE GENOMIC DNA]</scope>
    <source>
        <strain evidence="2">W97</strain>
    </source>
</reference>
<accession>A0A1S8A675</accession>
<proteinExistence type="predicted"/>
<feature type="region of interest" description="Disordered" evidence="1">
    <location>
        <begin position="80"/>
        <end position="137"/>
    </location>
</feature>
<name>A0A1S8A675_ROSNE</name>
<evidence type="ECO:0000313" key="3">
    <source>
        <dbReference type="Proteomes" id="UP000054516"/>
    </source>
</evidence>
<dbReference type="AlphaFoldDB" id="A0A1S8A675"/>
<feature type="compositionally biased region" description="Low complexity" evidence="1">
    <location>
        <begin position="115"/>
        <end position="137"/>
    </location>
</feature>
<dbReference type="EMBL" id="DF977454">
    <property type="protein sequence ID" value="GAW25561.1"/>
    <property type="molecule type" value="Genomic_DNA"/>
</dbReference>
<evidence type="ECO:0000313" key="2">
    <source>
        <dbReference type="EMBL" id="GAW25561.1"/>
    </source>
</evidence>
<gene>
    <name evidence="2" type="ORF">SAMD00023353_0900250</name>
</gene>
<evidence type="ECO:0000256" key="1">
    <source>
        <dbReference type="SAM" id="MobiDB-lite"/>
    </source>
</evidence>
<keyword evidence="3" id="KW-1185">Reference proteome</keyword>
<organism evidence="2">
    <name type="scientific">Rosellinia necatrix</name>
    <name type="common">White root-rot fungus</name>
    <dbReference type="NCBI Taxonomy" id="77044"/>
    <lineage>
        <taxon>Eukaryota</taxon>
        <taxon>Fungi</taxon>
        <taxon>Dikarya</taxon>
        <taxon>Ascomycota</taxon>
        <taxon>Pezizomycotina</taxon>
        <taxon>Sordariomycetes</taxon>
        <taxon>Xylariomycetidae</taxon>
        <taxon>Xylariales</taxon>
        <taxon>Xylariaceae</taxon>
        <taxon>Rosellinia</taxon>
    </lineage>
</organism>
<protein>
    <submittedName>
        <fullName evidence="2">Uncharacterized protein</fullName>
    </submittedName>
</protein>